<evidence type="ECO:0000313" key="7">
    <source>
        <dbReference type="EMBL" id="OYD23357.1"/>
    </source>
</evidence>
<evidence type="ECO:0000313" key="9">
    <source>
        <dbReference type="Proteomes" id="UP000243640"/>
    </source>
</evidence>
<dbReference type="EMBL" id="SODO01000008">
    <property type="protein sequence ID" value="TDW58493.1"/>
    <property type="molecule type" value="Genomic_DNA"/>
</dbReference>
<gene>
    <name evidence="7" type="ORF">B6S09_12925</name>
    <name evidence="8" type="ORF">LY04_02269</name>
</gene>
<evidence type="ECO:0000256" key="3">
    <source>
        <dbReference type="ARBA" id="ARBA00023004"/>
    </source>
</evidence>
<keyword evidence="3" id="KW-0408">Iron</keyword>
<name>A0A235CH48_9GAMM</name>
<protein>
    <submittedName>
        <fullName evidence="8">Calcineurin-like phosphoesterase family protein</fullName>
    </submittedName>
</protein>
<dbReference type="GO" id="GO:0004112">
    <property type="term" value="F:cyclic-nucleotide phosphodiesterase activity"/>
    <property type="evidence" value="ECO:0007669"/>
    <property type="project" value="InterPro"/>
</dbReference>
<sequence>MIIAQLTDLHIKAGGKPAYAGKVDTFARLQQAVDHLNNLQPRPDLVLITGDLGDFGSEAEYRQARLALDRLLMPFYLVPGNHDDRRALRAVFADHQYLFQTQDHLSYVIDGLPLRLVGLDTSVPGKPHGLIDAERRDWLEQTLSRAPAQRTLLFMHHPPVAVGLEHMDVQRLHGADELAGVLKQQPQVELLLCGHLHRPVEFIWCGRPVYVGPAHNHAVTLDLRPGAPSSFTREPAMIRLLYLHPQSGLLLSHQSHVDDSDGPHPFFDQQGRLID</sequence>
<evidence type="ECO:0000256" key="1">
    <source>
        <dbReference type="ARBA" id="ARBA00022723"/>
    </source>
</evidence>
<dbReference type="InterPro" id="IPR026575">
    <property type="entry name" value="GpdQ/CpdA-like"/>
</dbReference>
<evidence type="ECO:0000313" key="10">
    <source>
        <dbReference type="Proteomes" id="UP000295058"/>
    </source>
</evidence>
<dbReference type="Pfam" id="PF00149">
    <property type="entry name" value="Metallophos"/>
    <property type="match status" value="1"/>
</dbReference>
<dbReference type="InterPro" id="IPR004843">
    <property type="entry name" value="Calcineurin-like_PHP"/>
</dbReference>
<evidence type="ECO:0000256" key="2">
    <source>
        <dbReference type="ARBA" id="ARBA00022801"/>
    </source>
</evidence>
<organism evidence="7 9">
    <name type="scientific">Oceanimonas baumannii</name>
    <dbReference type="NCBI Taxonomy" id="129578"/>
    <lineage>
        <taxon>Bacteria</taxon>
        <taxon>Pseudomonadati</taxon>
        <taxon>Pseudomonadota</taxon>
        <taxon>Gammaproteobacteria</taxon>
        <taxon>Aeromonadales</taxon>
        <taxon>Aeromonadaceae</taxon>
        <taxon>Oceanimonas</taxon>
    </lineage>
</organism>
<dbReference type="PANTHER" id="PTHR42988">
    <property type="entry name" value="PHOSPHOHYDROLASE"/>
    <property type="match status" value="1"/>
</dbReference>
<evidence type="ECO:0000256" key="4">
    <source>
        <dbReference type="ARBA" id="ARBA00025742"/>
    </source>
</evidence>
<keyword evidence="2" id="KW-0378">Hydrolase</keyword>
<keyword evidence="10" id="KW-1185">Reference proteome</keyword>
<dbReference type="SUPFAM" id="SSF56300">
    <property type="entry name" value="Metallo-dependent phosphatases"/>
    <property type="match status" value="1"/>
</dbReference>
<dbReference type="InterPro" id="IPR042283">
    <property type="entry name" value="GpdQ_catalytic"/>
</dbReference>
<dbReference type="OrthoDB" id="9784378at2"/>
<dbReference type="InterPro" id="IPR042281">
    <property type="entry name" value="GpdQ_beta-strand"/>
</dbReference>
<evidence type="ECO:0000313" key="8">
    <source>
        <dbReference type="EMBL" id="TDW58493.1"/>
    </source>
</evidence>
<evidence type="ECO:0000259" key="6">
    <source>
        <dbReference type="Pfam" id="PF00149"/>
    </source>
</evidence>
<evidence type="ECO:0000256" key="5">
    <source>
        <dbReference type="SAM" id="MobiDB-lite"/>
    </source>
</evidence>
<dbReference type="InterPro" id="IPR050884">
    <property type="entry name" value="CNP_phosphodiesterase-III"/>
</dbReference>
<dbReference type="EMBL" id="NQJF01000010">
    <property type="protein sequence ID" value="OYD23357.1"/>
    <property type="molecule type" value="Genomic_DNA"/>
</dbReference>
<dbReference type="PANTHER" id="PTHR42988:SF2">
    <property type="entry name" value="CYCLIC NUCLEOTIDE PHOSPHODIESTERASE CBUA0032-RELATED"/>
    <property type="match status" value="1"/>
</dbReference>
<feature type="domain" description="Calcineurin-like phosphoesterase" evidence="6">
    <location>
        <begin position="2"/>
        <end position="199"/>
    </location>
</feature>
<dbReference type="CDD" id="cd07402">
    <property type="entry name" value="MPP_GpdQ"/>
    <property type="match status" value="1"/>
</dbReference>
<dbReference type="Gene3D" id="3.30.750.180">
    <property type="entry name" value="GpdQ, beta-strand dimerisation domain"/>
    <property type="match status" value="1"/>
</dbReference>
<dbReference type="Gene3D" id="3.60.21.40">
    <property type="entry name" value="GpdQ, catalytic alpha/beta sandwich domain"/>
    <property type="match status" value="1"/>
</dbReference>
<dbReference type="Proteomes" id="UP000295058">
    <property type="component" value="Unassembled WGS sequence"/>
</dbReference>
<keyword evidence="1" id="KW-0479">Metal-binding</keyword>
<reference evidence="8 10" key="2">
    <citation type="submission" date="2019-03" db="EMBL/GenBank/DDBJ databases">
        <title>Genomic Encyclopedia of Archaeal and Bacterial Type Strains, Phase II (KMG-II): from individual species to whole genera.</title>
        <authorList>
            <person name="Goeker M."/>
        </authorList>
    </citation>
    <scope>NUCLEOTIDE SEQUENCE [LARGE SCALE GENOMIC DNA]</scope>
    <source>
        <strain evidence="8 10">DSM 15594</strain>
    </source>
</reference>
<comment type="similarity">
    <text evidence="4">Belongs to the cyclic nucleotide phosphodiesterase class-III family.</text>
</comment>
<dbReference type="AlphaFoldDB" id="A0A235CH48"/>
<proteinExistence type="inferred from homology"/>
<dbReference type="RefSeq" id="WP_094278913.1">
    <property type="nucleotide sequence ID" value="NZ_NQJF01000010.1"/>
</dbReference>
<dbReference type="GO" id="GO:0046872">
    <property type="term" value="F:metal ion binding"/>
    <property type="evidence" value="ECO:0007669"/>
    <property type="project" value="UniProtKB-KW"/>
</dbReference>
<dbReference type="Proteomes" id="UP000243640">
    <property type="component" value="Unassembled WGS sequence"/>
</dbReference>
<feature type="region of interest" description="Disordered" evidence="5">
    <location>
        <begin position="253"/>
        <end position="275"/>
    </location>
</feature>
<reference evidence="7 9" key="1">
    <citation type="submission" date="2017-08" db="EMBL/GenBank/DDBJ databases">
        <title>Draft Genome Sequence of the Marine Bacterium Oceanimonas baumannii ATCC 700832.</title>
        <authorList>
            <person name="Mcclelland W.D."/>
            <person name="Brennan M.A."/>
            <person name="Trachtenberg A.M."/>
            <person name="Maclea K.S."/>
        </authorList>
    </citation>
    <scope>NUCLEOTIDE SEQUENCE [LARGE SCALE GENOMIC DNA]</scope>
    <source>
        <strain evidence="7 9">ATCC 700832</strain>
    </source>
</reference>
<dbReference type="InterPro" id="IPR029052">
    <property type="entry name" value="Metallo-depent_PP-like"/>
</dbReference>
<comment type="caution">
    <text evidence="7">The sequence shown here is derived from an EMBL/GenBank/DDBJ whole genome shotgun (WGS) entry which is preliminary data.</text>
</comment>
<accession>A0A235CH48</accession>